<name>A0ABV5S7M7_9ACTN</name>
<sequence length="305" mass="33885">MTDDCSEVFRRFGIEPQDSIYRYAPVFRGVIGGAAVAVKRTHSPEAMGRWVRHLAASGVPVVTPLAGPHRIGGYDWVAYPWIDGRTYDGSPADIRAAGDLLGRLHAVGDAEGSIGLPGFEWPDHDQESVEEDVTGLDKVLKVYRPDLREEVLGRFEPLLRSFMATTLPAIRDADLPVADVTMDFKAVNLVYDQAGPVLVDPDNGERAPRLLDLALAVLLFHNDLPGRPGRLFDEVEWAAFRDACLGHVRLTVRERELWPTALTYMLLEWGVWTAVNGGEVGDWDDPRQAAFLADLLTVDITRYPW</sequence>
<gene>
    <name evidence="2" type="ORF">ACFFSA_31790</name>
</gene>
<dbReference type="Gene3D" id="3.30.200.70">
    <property type="match status" value="1"/>
</dbReference>
<evidence type="ECO:0000313" key="3">
    <source>
        <dbReference type="Proteomes" id="UP001589532"/>
    </source>
</evidence>
<dbReference type="SUPFAM" id="SSF56112">
    <property type="entry name" value="Protein kinase-like (PK-like)"/>
    <property type="match status" value="1"/>
</dbReference>
<reference evidence="2 3" key="1">
    <citation type="submission" date="2024-09" db="EMBL/GenBank/DDBJ databases">
        <authorList>
            <person name="Sun Q."/>
            <person name="Mori K."/>
        </authorList>
    </citation>
    <scope>NUCLEOTIDE SEQUENCE [LARGE SCALE GENOMIC DNA]</scope>
    <source>
        <strain evidence="2 3">JCM 3143</strain>
    </source>
</reference>
<organism evidence="2 3">
    <name type="scientific">Nonomuraea helvata</name>
    <dbReference type="NCBI Taxonomy" id="37484"/>
    <lineage>
        <taxon>Bacteria</taxon>
        <taxon>Bacillati</taxon>
        <taxon>Actinomycetota</taxon>
        <taxon>Actinomycetes</taxon>
        <taxon>Streptosporangiales</taxon>
        <taxon>Streptosporangiaceae</taxon>
        <taxon>Nonomuraea</taxon>
    </lineage>
</organism>
<proteinExistence type="predicted"/>
<comment type="caution">
    <text evidence="2">The sequence shown here is derived from an EMBL/GenBank/DDBJ whole genome shotgun (WGS) entry which is preliminary data.</text>
</comment>
<dbReference type="Proteomes" id="UP001589532">
    <property type="component" value="Unassembled WGS sequence"/>
</dbReference>
<evidence type="ECO:0000259" key="1">
    <source>
        <dbReference type="Pfam" id="PF01636"/>
    </source>
</evidence>
<dbReference type="InterPro" id="IPR011009">
    <property type="entry name" value="Kinase-like_dom_sf"/>
</dbReference>
<dbReference type="InterPro" id="IPR002575">
    <property type="entry name" value="Aminoglycoside_PTrfase"/>
</dbReference>
<evidence type="ECO:0000313" key="2">
    <source>
        <dbReference type="EMBL" id="MFB9627687.1"/>
    </source>
</evidence>
<dbReference type="Pfam" id="PF01636">
    <property type="entry name" value="APH"/>
    <property type="match status" value="1"/>
</dbReference>
<accession>A0ABV5S7M7</accession>
<keyword evidence="3" id="KW-1185">Reference proteome</keyword>
<feature type="domain" description="Aminoglycoside phosphotransferase" evidence="1">
    <location>
        <begin position="45"/>
        <end position="227"/>
    </location>
</feature>
<protein>
    <submittedName>
        <fullName evidence="2">Phosphotransferase</fullName>
    </submittedName>
</protein>
<dbReference type="Gene3D" id="1.10.510.10">
    <property type="entry name" value="Transferase(Phosphotransferase) domain 1"/>
    <property type="match status" value="1"/>
</dbReference>
<dbReference type="Gene3D" id="1.20.1270.170">
    <property type="match status" value="1"/>
</dbReference>
<dbReference type="EMBL" id="JBHMBW010000037">
    <property type="protein sequence ID" value="MFB9627687.1"/>
    <property type="molecule type" value="Genomic_DNA"/>
</dbReference>
<dbReference type="RefSeq" id="WP_344987226.1">
    <property type="nucleotide sequence ID" value="NZ_BAAAXV010000001.1"/>
</dbReference>